<protein>
    <submittedName>
        <fullName evidence="2">Uncharacterized protein</fullName>
    </submittedName>
</protein>
<gene>
    <name evidence="2" type="ORF">GCM10011357_24860</name>
</gene>
<reference evidence="3" key="1">
    <citation type="journal article" date="2019" name="Int. J. Syst. Evol. Microbiol.">
        <title>The Global Catalogue of Microorganisms (GCM) 10K type strain sequencing project: providing services to taxonomists for standard genome sequencing and annotation.</title>
        <authorList>
            <consortium name="The Broad Institute Genomics Platform"/>
            <consortium name="The Broad Institute Genome Sequencing Center for Infectious Disease"/>
            <person name="Wu L."/>
            <person name="Ma J."/>
        </authorList>
    </citation>
    <scope>NUCLEOTIDE SEQUENCE [LARGE SCALE GENOMIC DNA]</scope>
    <source>
        <strain evidence="3">CGMCC 1.12923</strain>
    </source>
</reference>
<evidence type="ECO:0000256" key="1">
    <source>
        <dbReference type="SAM" id="Phobius"/>
    </source>
</evidence>
<keyword evidence="3" id="KW-1185">Reference proteome</keyword>
<dbReference type="EMBL" id="BMGJ01000009">
    <property type="protein sequence ID" value="GGD68794.1"/>
    <property type="molecule type" value="Genomic_DNA"/>
</dbReference>
<accession>A0ABQ1RJS4</accession>
<evidence type="ECO:0000313" key="2">
    <source>
        <dbReference type="EMBL" id="GGD68794.1"/>
    </source>
</evidence>
<name>A0ABQ1RJS4_9ALTE</name>
<feature type="transmembrane region" description="Helical" evidence="1">
    <location>
        <begin position="6"/>
        <end position="25"/>
    </location>
</feature>
<dbReference type="RefSeq" id="WP_099035034.1">
    <property type="nucleotide sequence ID" value="NZ_BMGJ01000009.1"/>
</dbReference>
<comment type="caution">
    <text evidence="2">The sequence shown here is derived from an EMBL/GenBank/DDBJ whole genome shotgun (WGS) entry which is preliminary data.</text>
</comment>
<keyword evidence="1" id="KW-0812">Transmembrane</keyword>
<evidence type="ECO:0000313" key="3">
    <source>
        <dbReference type="Proteomes" id="UP000614272"/>
    </source>
</evidence>
<keyword evidence="1" id="KW-0472">Membrane</keyword>
<dbReference type="Proteomes" id="UP000614272">
    <property type="component" value="Unassembled WGS sequence"/>
</dbReference>
<proteinExistence type="predicted"/>
<keyword evidence="1" id="KW-1133">Transmembrane helix</keyword>
<sequence>MFWEFIATITAGLGAAGIALGVRWLSRNRAPKWLIPVFAGLGMLGFQVQAEYTWYPHQVSLLPAGIEVVKQVKEQSWYRPWSYLWPQTLRFMAVDKQNAAANHQYPGVMLVDLYFFQRRATARRVTQVIDCRNRTRAGFHDALDIPLPGQTPDSDWVILSDNDPLLTTLCEPGKD</sequence>
<organism evidence="2 3">
    <name type="scientific">Lacimicrobium alkaliphilum</name>
    <dbReference type="NCBI Taxonomy" id="1526571"/>
    <lineage>
        <taxon>Bacteria</taxon>
        <taxon>Pseudomonadati</taxon>
        <taxon>Pseudomonadota</taxon>
        <taxon>Gammaproteobacteria</taxon>
        <taxon>Alteromonadales</taxon>
        <taxon>Alteromonadaceae</taxon>
        <taxon>Lacimicrobium</taxon>
    </lineage>
</organism>